<feature type="transmembrane region" description="Helical" evidence="9">
    <location>
        <begin position="234"/>
        <end position="257"/>
    </location>
</feature>
<proteinExistence type="inferred from homology"/>
<feature type="transmembrane region" description="Helical" evidence="9">
    <location>
        <begin position="6"/>
        <end position="30"/>
    </location>
</feature>
<dbReference type="AlphaFoldDB" id="A0A450RWK3"/>
<evidence type="ECO:0000256" key="7">
    <source>
        <dbReference type="ARBA" id="ARBA00023136"/>
    </source>
</evidence>
<feature type="transmembrane region" description="Helical" evidence="9">
    <location>
        <begin position="93"/>
        <end position="111"/>
    </location>
</feature>
<dbReference type="PANTHER" id="PTHR30477">
    <property type="entry name" value="ABC-TRANSPORTER METAL-BINDING PROTEIN"/>
    <property type="match status" value="1"/>
</dbReference>
<evidence type="ECO:0000256" key="1">
    <source>
        <dbReference type="ARBA" id="ARBA00004651"/>
    </source>
</evidence>
<comment type="subcellular location">
    <subcellularLocation>
        <location evidence="1 8">Cell membrane</location>
        <topology evidence="1 8">Multi-pass membrane protein</topology>
    </subcellularLocation>
</comment>
<evidence type="ECO:0000256" key="3">
    <source>
        <dbReference type="ARBA" id="ARBA00022448"/>
    </source>
</evidence>
<evidence type="ECO:0000256" key="4">
    <source>
        <dbReference type="ARBA" id="ARBA00022475"/>
    </source>
</evidence>
<name>A0A450RWK3_9GAMM</name>
<dbReference type="Gene3D" id="1.10.3470.10">
    <property type="entry name" value="ABC transporter involved in vitamin B12 uptake, BtuC"/>
    <property type="match status" value="1"/>
</dbReference>
<feature type="transmembrane region" description="Helical" evidence="9">
    <location>
        <begin position="61"/>
        <end position="81"/>
    </location>
</feature>
<keyword evidence="5 8" id="KW-0812">Transmembrane</keyword>
<evidence type="ECO:0000256" key="9">
    <source>
        <dbReference type="SAM" id="Phobius"/>
    </source>
</evidence>
<protein>
    <submittedName>
        <fullName evidence="10">Manganese/zinc/iron transport system permease protein</fullName>
    </submittedName>
</protein>
<keyword evidence="7 9" id="KW-0472">Membrane</keyword>
<dbReference type="InterPro" id="IPR037294">
    <property type="entry name" value="ABC_BtuC-like"/>
</dbReference>
<dbReference type="SUPFAM" id="SSF81345">
    <property type="entry name" value="ABC transporter involved in vitamin B12 uptake, BtuC"/>
    <property type="match status" value="1"/>
</dbReference>
<accession>A0A450RWK3</accession>
<evidence type="ECO:0000313" key="10">
    <source>
        <dbReference type="EMBL" id="VFJ43512.1"/>
    </source>
</evidence>
<dbReference type="GO" id="GO:0055085">
    <property type="term" value="P:transmembrane transport"/>
    <property type="evidence" value="ECO:0007669"/>
    <property type="project" value="InterPro"/>
</dbReference>
<comment type="similarity">
    <text evidence="2 8">Belongs to the ABC-3 integral membrane protein family.</text>
</comment>
<evidence type="ECO:0000256" key="6">
    <source>
        <dbReference type="ARBA" id="ARBA00022989"/>
    </source>
</evidence>
<feature type="transmembrane region" description="Helical" evidence="9">
    <location>
        <begin position="37"/>
        <end position="55"/>
    </location>
</feature>
<keyword evidence="4" id="KW-1003">Cell membrane</keyword>
<keyword evidence="6 9" id="KW-1133">Transmembrane helix</keyword>
<evidence type="ECO:0000256" key="2">
    <source>
        <dbReference type="ARBA" id="ARBA00008034"/>
    </source>
</evidence>
<dbReference type="GO" id="GO:0010043">
    <property type="term" value="P:response to zinc ion"/>
    <property type="evidence" value="ECO:0007669"/>
    <property type="project" value="TreeGrafter"/>
</dbReference>
<organism evidence="10">
    <name type="scientific">Candidatus Kentrum sp. FW</name>
    <dbReference type="NCBI Taxonomy" id="2126338"/>
    <lineage>
        <taxon>Bacteria</taxon>
        <taxon>Pseudomonadati</taxon>
        <taxon>Pseudomonadota</taxon>
        <taxon>Gammaproteobacteria</taxon>
        <taxon>Candidatus Kentrum</taxon>
    </lineage>
</organism>
<feature type="transmembrane region" description="Helical" evidence="9">
    <location>
        <begin position="150"/>
        <end position="169"/>
    </location>
</feature>
<reference evidence="10" key="1">
    <citation type="submission" date="2019-02" db="EMBL/GenBank/DDBJ databases">
        <authorList>
            <person name="Gruber-Vodicka R. H."/>
            <person name="Seah K. B. B."/>
        </authorList>
    </citation>
    <scope>NUCLEOTIDE SEQUENCE</scope>
    <source>
        <strain evidence="10">BECK_BZ15</strain>
    </source>
</reference>
<dbReference type="InterPro" id="IPR001626">
    <property type="entry name" value="ABC_TroCD"/>
</dbReference>
<evidence type="ECO:0000256" key="5">
    <source>
        <dbReference type="ARBA" id="ARBA00022692"/>
    </source>
</evidence>
<evidence type="ECO:0000256" key="8">
    <source>
        <dbReference type="RuleBase" id="RU003943"/>
    </source>
</evidence>
<dbReference type="Pfam" id="PF00950">
    <property type="entry name" value="ABC-3"/>
    <property type="match status" value="1"/>
</dbReference>
<dbReference type="PANTHER" id="PTHR30477:SF8">
    <property type="entry name" value="METAL TRANSPORT SYSTEM MEMBRANE PROTEIN CT_070-RELATED"/>
    <property type="match status" value="1"/>
</dbReference>
<feature type="transmembrane region" description="Helical" evidence="9">
    <location>
        <begin position="269"/>
        <end position="288"/>
    </location>
</feature>
<gene>
    <name evidence="10" type="ORF">BECKFW1821A_GA0114235_100462</name>
</gene>
<dbReference type="CDD" id="cd06550">
    <property type="entry name" value="TM_ABC_iron-siderophores_like"/>
    <property type="match status" value="1"/>
</dbReference>
<keyword evidence="3 8" id="KW-0813">Transport</keyword>
<dbReference type="EMBL" id="CAADEW010000004">
    <property type="protein sequence ID" value="VFJ43512.1"/>
    <property type="molecule type" value="Genomic_DNA"/>
</dbReference>
<sequence>MNWFPLDTWIVITGALCAGACALPGTFLVLRRMSMMGDAISHAVLPGLAIGFLLTGSRASLAMFVGAVLIGILTAVFTQWISTFGKVDQGASMGIVFTTLFALGLLLIVRAADHVDLDPGCVLYGAIELTPLDTLFTLRIGGLVIDIPRAVAVLSGVFLANSMLIAVLFKEFTISAFDPELATTLGIRSSRMHYLLMAMVAVTTVASFEAVGSIIVIAMLIVPPATAYILTDRLRVMLPLGVVFGGCSALLGHFGAITLPKLLGFENTTTSGMIALAAGVLFLLAWLYRGCMARYGRSSGGEEYGEGISWRSKAVRKTTGIGRVHGNEDSVHGSY</sequence>
<feature type="transmembrane region" description="Helical" evidence="9">
    <location>
        <begin position="194"/>
        <end position="222"/>
    </location>
</feature>
<feature type="transmembrane region" description="Helical" evidence="9">
    <location>
        <begin position="117"/>
        <end position="138"/>
    </location>
</feature>
<dbReference type="GO" id="GO:0043190">
    <property type="term" value="C:ATP-binding cassette (ABC) transporter complex"/>
    <property type="evidence" value="ECO:0007669"/>
    <property type="project" value="InterPro"/>
</dbReference>